<gene>
    <name evidence="1" type="ORF">STAS_27622</name>
</gene>
<organism evidence="1 2">
    <name type="scientific">Striga asiatica</name>
    <name type="common">Asiatic witchweed</name>
    <name type="synonym">Buchnera asiatica</name>
    <dbReference type="NCBI Taxonomy" id="4170"/>
    <lineage>
        <taxon>Eukaryota</taxon>
        <taxon>Viridiplantae</taxon>
        <taxon>Streptophyta</taxon>
        <taxon>Embryophyta</taxon>
        <taxon>Tracheophyta</taxon>
        <taxon>Spermatophyta</taxon>
        <taxon>Magnoliopsida</taxon>
        <taxon>eudicotyledons</taxon>
        <taxon>Gunneridae</taxon>
        <taxon>Pentapetalae</taxon>
        <taxon>asterids</taxon>
        <taxon>lamiids</taxon>
        <taxon>Lamiales</taxon>
        <taxon>Orobanchaceae</taxon>
        <taxon>Buchnereae</taxon>
        <taxon>Striga</taxon>
    </lineage>
</organism>
<name>A0A5A7QY52_STRAF</name>
<reference evidence="2" key="1">
    <citation type="journal article" date="2019" name="Curr. Biol.">
        <title>Genome Sequence of Striga asiatica Provides Insight into the Evolution of Plant Parasitism.</title>
        <authorList>
            <person name="Yoshida S."/>
            <person name="Kim S."/>
            <person name="Wafula E.K."/>
            <person name="Tanskanen J."/>
            <person name="Kim Y.M."/>
            <person name="Honaas L."/>
            <person name="Yang Z."/>
            <person name="Spallek T."/>
            <person name="Conn C.E."/>
            <person name="Ichihashi Y."/>
            <person name="Cheong K."/>
            <person name="Cui S."/>
            <person name="Der J.P."/>
            <person name="Gundlach H."/>
            <person name="Jiao Y."/>
            <person name="Hori C."/>
            <person name="Ishida J.K."/>
            <person name="Kasahara H."/>
            <person name="Kiba T."/>
            <person name="Kim M.S."/>
            <person name="Koo N."/>
            <person name="Laohavisit A."/>
            <person name="Lee Y.H."/>
            <person name="Lumba S."/>
            <person name="McCourt P."/>
            <person name="Mortimer J.C."/>
            <person name="Mutuku J.M."/>
            <person name="Nomura T."/>
            <person name="Sasaki-Sekimoto Y."/>
            <person name="Seto Y."/>
            <person name="Wang Y."/>
            <person name="Wakatake T."/>
            <person name="Sakakibara H."/>
            <person name="Demura T."/>
            <person name="Yamaguchi S."/>
            <person name="Yoneyama K."/>
            <person name="Manabe R.I."/>
            <person name="Nelson D.C."/>
            <person name="Schulman A.H."/>
            <person name="Timko M.P."/>
            <person name="dePamphilis C.W."/>
            <person name="Choi D."/>
            <person name="Shirasu K."/>
        </authorList>
    </citation>
    <scope>NUCLEOTIDE SEQUENCE [LARGE SCALE GENOMIC DNA]</scope>
    <source>
        <strain evidence="2">cv. UVA1</strain>
    </source>
</reference>
<proteinExistence type="predicted"/>
<evidence type="ECO:0000313" key="1">
    <source>
        <dbReference type="EMBL" id="GER50325.1"/>
    </source>
</evidence>
<evidence type="ECO:0000313" key="2">
    <source>
        <dbReference type="Proteomes" id="UP000325081"/>
    </source>
</evidence>
<dbReference type="Proteomes" id="UP000325081">
    <property type="component" value="Unassembled WGS sequence"/>
</dbReference>
<protein>
    <submittedName>
        <fullName evidence="1">RNA polymerase sigma factor</fullName>
    </submittedName>
</protein>
<comment type="caution">
    <text evidence="1">The sequence shown here is derived from an EMBL/GenBank/DDBJ whole genome shotgun (WGS) entry which is preliminary data.</text>
</comment>
<keyword evidence="2" id="KW-1185">Reference proteome</keyword>
<dbReference type="EMBL" id="BKCP01009181">
    <property type="protein sequence ID" value="GER50325.1"/>
    <property type="molecule type" value="Genomic_DNA"/>
</dbReference>
<accession>A0A5A7QY52</accession>
<dbReference type="AlphaFoldDB" id="A0A5A7QY52"/>
<sequence length="149" mass="15779">RQLSDVNITTEPTATFIFIPQKINLPILPLLDEGVLHAKAVLAVQAPRPFVGKSHPLGLRLDRRLDSNDVTRSQEHVVGSDRVEFGLGLHPFGDDDVVSVFVAIAGDVIPIEGVEVLVVGLRRADELPRGQIDVVAPAGGGGSADPGRG</sequence>
<feature type="non-terminal residue" evidence="1">
    <location>
        <position position="1"/>
    </location>
</feature>